<dbReference type="SFLD" id="SFLDG00002">
    <property type="entry name" value="C1.7:_P-type_atpase_like"/>
    <property type="match status" value="1"/>
</dbReference>
<evidence type="ECO:0000256" key="16">
    <source>
        <dbReference type="ARBA" id="ARBA00059328"/>
    </source>
</evidence>
<keyword evidence="13 17" id="KW-0406">Ion transport</keyword>
<dbReference type="Pfam" id="PF13246">
    <property type="entry name" value="Cation_ATPase"/>
    <property type="match status" value="1"/>
</dbReference>
<evidence type="ECO:0000259" key="21">
    <source>
        <dbReference type="Pfam" id="PF00690"/>
    </source>
</evidence>
<comment type="function">
    <text evidence="16">This magnesium-dependent enzyme catalyzes the hydrolysis of ATP coupled with the transport of calcium. Transports the calcium to the vacuole and participates in the control of the cytosolic free calcium.</text>
</comment>
<dbReference type="SFLD" id="SFLDS00003">
    <property type="entry name" value="Haloacid_Dehalogenase"/>
    <property type="match status" value="1"/>
</dbReference>
<dbReference type="GO" id="GO:0046872">
    <property type="term" value="F:metal ion binding"/>
    <property type="evidence" value="ECO:0007669"/>
    <property type="project" value="UniProtKB-KW"/>
</dbReference>
<feature type="transmembrane region" description="Helical" evidence="17">
    <location>
        <begin position="328"/>
        <end position="349"/>
    </location>
</feature>
<feature type="transmembrane region" description="Helical" evidence="17">
    <location>
        <begin position="904"/>
        <end position="930"/>
    </location>
</feature>
<keyword evidence="11" id="KW-1278">Translocase</keyword>
<evidence type="ECO:0000256" key="12">
    <source>
        <dbReference type="ARBA" id="ARBA00022989"/>
    </source>
</evidence>
<evidence type="ECO:0000256" key="17">
    <source>
        <dbReference type="RuleBase" id="RU361146"/>
    </source>
</evidence>
<dbReference type="CDD" id="cd02081">
    <property type="entry name" value="P-type_ATPase_Ca_PMCA-like"/>
    <property type="match status" value="1"/>
</dbReference>
<dbReference type="Pfam" id="PF00122">
    <property type="entry name" value="E1-E2_ATPase"/>
    <property type="match status" value="1"/>
</dbReference>
<feature type="domain" description="Cation-transporting P-type ATPase N-terminal" evidence="21">
    <location>
        <begin position="92"/>
        <end position="137"/>
    </location>
</feature>
<comment type="caution">
    <text evidence="22">The sequence shown here is derived from an EMBL/GenBank/DDBJ whole genome shotgun (WGS) entry which is preliminary data.</text>
</comment>
<evidence type="ECO:0000256" key="14">
    <source>
        <dbReference type="ARBA" id="ARBA00023136"/>
    </source>
</evidence>
<dbReference type="GO" id="GO:0006874">
    <property type="term" value="P:intracellular calcium ion homeostasis"/>
    <property type="evidence" value="ECO:0007669"/>
    <property type="project" value="TreeGrafter"/>
</dbReference>
<feature type="transmembrane region" description="Helical" evidence="17">
    <location>
        <begin position="979"/>
        <end position="1002"/>
    </location>
</feature>
<dbReference type="NCBIfam" id="TIGR01494">
    <property type="entry name" value="ATPase_P-type"/>
    <property type="match status" value="2"/>
</dbReference>
<keyword evidence="7 17" id="KW-0547">Nucleotide-binding</keyword>
<name>A0A9P9A9A7_9PEZI</name>
<evidence type="ECO:0000256" key="18">
    <source>
        <dbReference type="SAM" id="MobiDB-lite"/>
    </source>
</evidence>
<dbReference type="SUPFAM" id="SSF81660">
    <property type="entry name" value="Metal cation-transporting ATPase, ATP-binding domain N"/>
    <property type="match status" value="1"/>
</dbReference>
<dbReference type="FunFam" id="2.70.150.10:FF:000028">
    <property type="entry name" value="Calcium-transporting ATPase"/>
    <property type="match status" value="1"/>
</dbReference>
<feature type="transmembrane region" description="Helical" evidence="17">
    <location>
        <begin position="834"/>
        <end position="855"/>
    </location>
</feature>
<dbReference type="InterPro" id="IPR059000">
    <property type="entry name" value="ATPase_P-type_domA"/>
</dbReference>
<feature type="transmembrane region" description="Helical" evidence="17">
    <location>
        <begin position="126"/>
        <end position="143"/>
    </location>
</feature>
<dbReference type="GO" id="GO:0005886">
    <property type="term" value="C:plasma membrane"/>
    <property type="evidence" value="ECO:0007669"/>
    <property type="project" value="TreeGrafter"/>
</dbReference>
<feature type="domain" description="Cation-transporting P-type ATPase C-terminal" evidence="20">
    <location>
        <begin position="862"/>
        <end position="1034"/>
    </location>
</feature>
<dbReference type="Pfam" id="PF00690">
    <property type="entry name" value="Cation_ATPase_N"/>
    <property type="match status" value="1"/>
</dbReference>
<keyword evidence="2 17" id="KW-0813">Transport</keyword>
<evidence type="ECO:0000256" key="15">
    <source>
        <dbReference type="ARBA" id="ARBA00048694"/>
    </source>
</evidence>
<dbReference type="GO" id="GO:0005388">
    <property type="term" value="F:P-type calcium transporter activity"/>
    <property type="evidence" value="ECO:0007669"/>
    <property type="project" value="UniProtKB-EC"/>
</dbReference>
<feature type="domain" description="P-type ATPase A" evidence="19">
    <location>
        <begin position="196"/>
        <end position="310"/>
    </location>
</feature>
<feature type="transmembrane region" description="Helical" evidence="17">
    <location>
        <begin position="369"/>
        <end position="399"/>
    </location>
</feature>
<dbReference type="InterPro" id="IPR023298">
    <property type="entry name" value="ATPase_P-typ_TM_dom_sf"/>
</dbReference>
<feature type="transmembrane region" description="Helical" evidence="17">
    <location>
        <begin position="861"/>
        <end position="883"/>
    </location>
</feature>
<dbReference type="InterPro" id="IPR006408">
    <property type="entry name" value="P-type_ATPase_IIB"/>
</dbReference>
<organism evidence="22 23">
    <name type="scientific">Plectosphaerella plurivora</name>
    <dbReference type="NCBI Taxonomy" id="936078"/>
    <lineage>
        <taxon>Eukaryota</taxon>
        <taxon>Fungi</taxon>
        <taxon>Dikarya</taxon>
        <taxon>Ascomycota</taxon>
        <taxon>Pezizomycotina</taxon>
        <taxon>Sordariomycetes</taxon>
        <taxon>Hypocreomycetidae</taxon>
        <taxon>Glomerellales</taxon>
        <taxon>Plectosphaerellaceae</taxon>
        <taxon>Plectosphaerella</taxon>
    </lineage>
</organism>
<evidence type="ECO:0000259" key="19">
    <source>
        <dbReference type="Pfam" id="PF00122"/>
    </source>
</evidence>
<keyword evidence="14 17" id="KW-0472">Membrane</keyword>
<feature type="compositionally biased region" description="Basic and acidic residues" evidence="18">
    <location>
        <begin position="469"/>
        <end position="480"/>
    </location>
</feature>
<dbReference type="Gene3D" id="3.40.50.1000">
    <property type="entry name" value="HAD superfamily/HAD-like"/>
    <property type="match status" value="1"/>
</dbReference>
<dbReference type="InterPro" id="IPR006068">
    <property type="entry name" value="ATPase_P-typ_cation-transptr_C"/>
</dbReference>
<dbReference type="InterPro" id="IPR018303">
    <property type="entry name" value="ATPase_P-typ_P_site"/>
</dbReference>
<dbReference type="SUPFAM" id="SSF81665">
    <property type="entry name" value="Calcium ATPase, transmembrane domain M"/>
    <property type="match status" value="1"/>
</dbReference>
<keyword evidence="6" id="KW-0479">Metal-binding</keyword>
<comment type="function">
    <text evidence="17">Catalyzes the hydrolysis of ATP coupled with the transport of calcium.</text>
</comment>
<dbReference type="FunFam" id="1.20.1110.10:FF:000002">
    <property type="entry name" value="Calcium-transporting ATPase"/>
    <property type="match status" value="1"/>
</dbReference>
<dbReference type="SFLD" id="SFLDF00027">
    <property type="entry name" value="p-type_atpase"/>
    <property type="match status" value="1"/>
</dbReference>
<dbReference type="NCBIfam" id="TIGR01517">
    <property type="entry name" value="ATPase-IIB_Ca"/>
    <property type="match status" value="1"/>
</dbReference>
<keyword evidence="12 17" id="KW-1133">Transmembrane helix</keyword>
<dbReference type="SUPFAM" id="SSF81653">
    <property type="entry name" value="Calcium ATPase, transduction domain A"/>
    <property type="match status" value="1"/>
</dbReference>
<gene>
    <name evidence="22" type="ORF">F5X68DRAFT_190167</name>
</gene>
<feature type="compositionally biased region" description="Basic and acidic residues" evidence="18">
    <location>
        <begin position="1179"/>
        <end position="1193"/>
    </location>
</feature>
<dbReference type="InterPro" id="IPR023214">
    <property type="entry name" value="HAD_sf"/>
</dbReference>
<dbReference type="OrthoDB" id="3352408at2759"/>
<comment type="subcellular location">
    <subcellularLocation>
        <location evidence="17">Membrane</location>
        <topology evidence="17">Multi-pass membrane protein</topology>
    </subcellularLocation>
    <subcellularLocation>
        <location evidence="1">Vacuole membrane</location>
        <topology evidence="1">Multi-pass membrane protein</topology>
    </subcellularLocation>
</comment>
<evidence type="ECO:0000256" key="3">
    <source>
        <dbReference type="ARBA" id="ARBA00022554"/>
    </source>
</evidence>
<dbReference type="PANTHER" id="PTHR24093">
    <property type="entry name" value="CATION TRANSPORTING ATPASE"/>
    <property type="match status" value="1"/>
</dbReference>
<comment type="similarity">
    <text evidence="17">Belongs to the cation transport ATPase (P-type) (TC 3.A.3) family.</text>
</comment>
<dbReference type="Gene3D" id="2.70.150.10">
    <property type="entry name" value="Calcium-transporting ATPase, cytoplasmic transduction domain A"/>
    <property type="match status" value="1"/>
</dbReference>
<dbReference type="GO" id="GO:0005774">
    <property type="term" value="C:vacuolar membrane"/>
    <property type="evidence" value="ECO:0007669"/>
    <property type="project" value="UniProtKB-SubCell"/>
</dbReference>
<reference evidence="22" key="1">
    <citation type="journal article" date="2021" name="Nat. Commun.">
        <title>Genetic determinants of endophytism in the Arabidopsis root mycobiome.</title>
        <authorList>
            <person name="Mesny F."/>
            <person name="Miyauchi S."/>
            <person name="Thiergart T."/>
            <person name="Pickel B."/>
            <person name="Atanasova L."/>
            <person name="Karlsson M."/>
            <person name="Huettel B."/>
            <person name="Barry K.W."/>
            <person name="Haridas S."/>
            <person name="Chen C."/>
            <person name="Bauer D."/>
            <person name="Andreopoulos W."/>
            <person name="Pangilinan J."/>
            <person name="LaButti K."/>
            <person name="Riley R."/>
            <person name="Lipzen A."/>
            <person name="Clum A."/>
            <person name="Drula E."/>
            <person name="Henrissat B."/>
            <person name="Kohler A."/>
            <person name="Grigoriev I.V."/>
            <person name="Martin F.M."/>
            <person name="Hacquard S."/>
        </authorList>
    </citation>
    <scope>NUCLEOTIDE SEQUENCE</scope>
    <source>
        <strain evidence="22">MPI-SDFR-AT-0117</strain>
    </source>
</reference>
<dbReference type="PRINTS" id="PR00119">
    <property type="entry name" value="CATATPASE"/>
</dbReference>
<evidence type="ECO:0000313" key="22">
    <source>
        <dbReference type="EMBL" id="KAH6688510.1"/>
    </source>
</evidence>
<evidence type="ECO:0000256" key="1">
    <source>
        <dbReference type="ARBA" id="ARBA00004128"/>
    </source>
</evidence>
<evidence type="ECO:0000256" key="7">
    <source>
        <dbReference type="ARBA" id="ARBA00022741"/>
    </source>
</evidence>
<dbReference type="GO" id="GO:0005524">
    <property type="term" value="F:ATP binding"/>
    <property type="evidence" value="ECO:0007669"/>
    <property type="project" value="UniProtKB-KW"/>
</dbReference>
<dbReference type="PANTHER" id="PTHR24093:SF369">
    <property type="entry name" value="CALCIUM-TRANSPORTING ATPASE"/>
    <property type="match status" value="1"/>
</dbReference>
<evidence type="ECO:0000256" key="10">
    <source>
        <dbReference type="ARBA" id="ARBA00022842"/>
    </source>
</evidence>
<feature type="transmembrane region" description="Helical" evidence="17">
    <location>
        <begin position="163"/>
        <end position="181"/>
    </location>
</feature>
<dbReference type="EMBL" id="JAGSXJ010000009">
    <property type="protein sequence ID" value="KAH6688510.1"/>
    <property type="molecule type" value="Genomic_DNA"/>
</dbReference>
<dbReference type="AlphaFoldDB" id="A0A9P9A9A7"/>
<evidence type="ECO:0000256" key="9">
    <source>
        <dbReference type="ARBA" id="ARBA00022840"/>
    </source>
</evidence>
<evidence type="ECO:0000256" key="11">
    <source>
        <dbReference type="ARBA" id="ARBA00022967"/>
    </source>
</evidence>
<evidence type="ECO:0000256" key="8">
    <source>
        <dbReference type="ARBA" id="ARBA00022837"/>
    </source>
</evidence>
<keyword evidence="5 17" id="KW-0812">Transmembrane</keyword>
<dbReference type="FunFam" id="3.40.50.1000:FF:000001">
    <property type="entry name" value="Phospholipid-transporting ATPase IC"/>
    <property type="match status" value="1"/>
</dbReference>
<evidence type="ECO:0000256" key="5">
    <source>
        <dbReference type="ARBA" id="ARBA00022692"/>
    </source>
</evidence>
<feature type="transmembrane region" description="Helical" evidence="17">
    <location>
        <begin position="1014"/>
        <end position="1034"/>
    </location>
</feature>
<dbReference type="GO" id="GO:0016887">
    <property type="term" value="F:ATP hydrolysis activity"/>
    <property type="evidence" value="ECO:0007669"/>
    <property type="project" value="InterPro"/>
</dbReference>
<feature type="region of interest" description="Disordered" evidence="18">
    <location>
        <begin position="1112"/>
        <end position="1193"/>
    </location>
</feature>
<dbReference type="InterPro" id="IPR004014">
    <property type="entry name" value="ATPase_P-typ_cation-transptr_N"/>
</dbReference>
<keyword evidence="23" id="KW-1185">Reference proteome</keyword>
<dbReference type="InterPro" id="IPR044492">
    <property type="entry name" value="P_typ_ATPase_HD_dom"/>
</dbReference>
<keyword evidence="4 17" id="KW-0109">Calcium transport</keyword>
<keyword evidence="9 17" id="KW-0067">ATP-binding</keyword>
<keyword evidence="3" id="KW-0926">Vacuole</keyword>
<proteinExistence type="inferred from homology"/>
<dbReference type="InterPro" id="IPR023299">
    <property type="entry name" value="ATPase_P-typ_cyto_dom_N"/>
</dbReference>
<sequence>MPGHLSKMFDPKSPEALAALGGLAGLEKGLATDRKAGLGLDEVTISKPISFEEATSVSTKETQSPSKGGPDVAALAKEFDNAEPSTSKSSSDGFSDRKRVYGENVLPDRKSKSFLQLAWIALQDRVLILLSVAAVVSLALGFYQTFGSKAHHDGAKVEWVEGVAIVVAILIVVVVGAMNDWQKERQFRKLNKKKEDRVVKIIRSGKPSNVSVHHIMVGDVMLLEAGDVLPVDGVYIEGHNVSCDESSATGESDLIKKMPADAVMAALNDGTTSRKKLDPFMISGARVLDGYGTFLVTAVGQNSSHGRTMMSLRDDPGLTPLQLKLNILAGYIAKLGSAAGIILLLTLTIEFLARLPSNRDTSEEKGQSFLQILITSITIVVVAVPEGLPLAVTLSLAYATKRMTNENNLVRHLQSCETMGNATVICSDKTGTLTENVMTVVAGTLGTGSVRFSEHDEEAPDVSEPATPGKEHLEKDDVGRDSTPGARLGIDQLSSQLSDEYKELLKQSVVANTTAFEDEQGGKKVFVGTKTETALLDWVRLCFTLGPLGEERENLPTQQLSPFNSKRKAMGVVIRQPEGKYRFFAKGAPEIVLERCQSTIAEPTSSLSRTSFEDSHRSQIKQVISNYAQKSLRTLALAYRDFESWPPANTRKEEGTDNVEFSDLFRDMVWLGVVGIRDPVRAAVPAAVKHCHTASVSVKMVTGDNVETARAIATECGILTEGGLVMEGIEFRRLTDEQRVAIVHDLQVLARSSPEDKRVLVKTLKGLGDVVAVTGDGTNDAPALKVADVGFSMGITGTEVAKEASDIILMDDNFSSIVGALAWGRAINDAVKKFLQFQITVNITAVLLTFVSAVADDNETAVLSAIQLLWVNLIMDTFAALALATDPPTESQLRRAPEPKTAPLITLTMWKMIIGQSIYQLIVCFVLHFAGPSFLPYPPDEMKSLVFNTFVFMQIFKLFNSRRIDNELNIFEGLSRNRLFMVMLAIMIGGQVLIIFVGGPAFVVVEGGLNGPQWGISLVLGFLSIPIGVLIRLFPDSIIRTCAHWVDRHMPRIPMPKIFKKKPKKEQAPETVQSSVGTALLSIRDDLAFLKRVRGGRMNLISEAIVHPVEAVRRTRSRSRTGGSNSEDDRSSMSPMRSAMGSALGMPGILAASVGGLSPIERQPSSTSDAGDTTPPRDTPAREQSPSKEKETK</sequence>
<dbReference type="Gene3D" id="1.20.1110.10">
    <property type="entry name" value="Calcium-transporting ATPase, transmembrane domain"/>
    <property type="match status" value="1"/>
</dbReference>
<evidence type="ECO:0000313" key="23">
    <source>
        <dbReference type="Proteomes" id="UP000770015"/>
    </source>
</evidence>
<dbReference type="EC" id="7.2.2.10" evidence="17"/>
<dbReference type="SUPFAM" id="SSF56784">
    <property type="entry name" value="HAD-like"/>
    <property type="match status" value="1"/>
</dbReference>
<protein>
    <recommendedName>
        <fullName evidence="17">Calcium-transporting ATPase</fullName>
        <ecNumber evidence="17">7.2.2.10</ecNumber>
    </recommendedName>
</protein>
<dbReference type="InterPro" id="IPR001757">
    <property type="entry name" value="P_typ_ATPase"/>
</dbReference>
<keyword evidence="10" id="KW-0460">Magnesium</keyword>
<dbReference type="Gene3D" id="3.40.1110.10">
    <property type="entry name" value="Calcium-transporting ATPase, cytoplasmic domain N"/>
    <property type="match status" value="1"/>
</dbReference>
<comment type="catalytic activity">
    <reaction evidence="15 17">
        <text>Ca(2+)(in) + ATP + H2O = Ca(2+)(out) + ADP + phosphate + H(+)</text>
        <dbReference type="Rhea" id="RHEA:18105"/>
        <dbReference type="ChEBI" id="CHEBI:15377"/>
        <dbReference type="ChEBI" id="CHEBI:15378"/>
        <dbReference type="ChEBI" id="CHEBI:29108"/>
        <dbReference type="ChEBI" id="CHEBI:30616"/>
        <dbReference type="ChEBI" id="CHEBI:43474"/>
        <dbReference type="ChEBI" id="CHEBI:456216"/>
        <dbReference type="EC" id="7.2.2.10"/>
    </reaction>
</comment>
<dbReference type="Pfam" id="PF00689">
    <property type="entry name" value="Cation_ATPase_C"/>
    <property type="match status" value="1"/>
</dbReference>
<dbReference type="InterPro" id="IPR008250">
    <property type="entry name" value="ATPase_P-typ_transduc_dom_A_sf"/>
</dbReference>
<dbReference type="InterPro" id="IPR036412">
    <property type="entry name" value="HAD-like_sf"/>
</dbReference>
<dbReference type="PROSITE" id="PS00154">
    <property type="entry name" value="ATPASE_E1_E2"/>
    <property type="match status" value="1"/>
</dbReference>
<evidence type="ECO:0000256" key="6">
    <source>
        <dbReference type="ARBA" id="ARBA00022723"/>
    </source>
</evidence>
<dbReference type="PRINTS" id="PR00120">
    <property type="entry name" value="HATPASE"/>
</dbReference>
<feature type="transmembrane region" description="Helical" evidence="17">
    <location>
        <begin position="942"/>
        <end position="959"/>
    </location>
</feature>
<keyword evidence="8 17" id="KW-0106">Calcium</keyword>
<evidence type="ECO:0000256" key="4">
    <source>
        <dbReference type="ARBA" id="ARBA00022568"/>
    </source>
</evidence>
<evidence type="ECO:0000259" key="20">
    <source>
        <dbReference type="Pfam" id="PF00689"/>
    </source>
</evidence>
<dbReference type="Proteomes" id="UP000770015">
    <property type="component" value="Unassembled WGS sequence"/>
</dbReference>
<evidence type="ECO:0000256" key="13">
    <source>
        <dbReference type="ARBA" id="ARBA00023065"/>
    </source>
</evidence>
<dbReference type="FunFam" id="3.40.50.1000:FF:000018">
    <property type="entry name" value="Calcium-transporting ATPase"/>
    <property type="match status" value="1"/>
</dbReference>
<feature type="region of interest" description="Disordered" evidence="18">
    <location>
        <begin position="452"/>
        <end position="488"/>
    </location>
</feature>
<accession>A0A9P9A9A7</accession>
<evidence type="ECO:0000256" key="2">
    <source>
        <dbReference type="ARBA" id="ARBA00022448"/>
    </source>
</evidence>